<reference evidence="1" key="2">
    <citation type="journal article" date="2015" name="Data Brief">
        <title>Shoot transcriptome of the giant reed, Arundo donax.</title>
        <authorList>
            <person name="Barrero R.A."/>
            <person name="Guerrero F.D."/>
            <person name="Moolhuijzen P."/>
            <person name="Goolsby J.A."/>
            <person name="Tidwell J."/>
            <person name="Bellgard S.E."/>
            <person name="Bellgard M.I."/>
        </authorList>
    </citation>
    <scope>NUCLEOTIDE SEQUENCE</scope>
    <source>
        <tissue evidence="1">Shoot tissue taken approximately 20 cm above the soil surface</tissue>
    </source>
</reference>
<sequence length="54" mass="5892">MLCPEPAAGAPWRRAVTVADAARRRHRERRRWRGEVLSIRSAIAAAALLASAVA</sequence>
<accession>A0A0A9FI29</accession>
<dbReference type="EMBL" id="GBRH01187002">
    <property type="protein sequence ID" value="JAE10894.1"/>
    <property type="molecule type" value="Transcribed_RNA"/>
</dbReference>
<reference evidence="1" key="1">
    <citation type="submission" date="2014-09" db="EMBL/GenBank/DDBJ databases">
        <authorList>
            <person name="Magalhaes I.L.F."/>
            <person name="Oliveira U."/>
            <person name="Santos F.R."/>
            <person name="Vidigal T.H.D.A."/>
            <person name="Brescovit A.D."/>
            <person name="Santos A.J."/>
        </authorList>
    </citation>
    <scope>NUCLEOTIDE SEQUENCE</scope>
    <source>
        <tissue evidence="1">Shoot tissue taken approximately 20 cm above the soil surface</tissue>
    </source>
</reference>
<proteinExistence type="predicted"/>
<name>A0A0A9FI29_ARUDO</name>
<protein>
    <submittedName>
        <fullName evidence="1">Uncharacterized protein</fullName>
    </submittedName>
</protein>
<organism evidence="1">
    <name type="scientific">Arundo donax</name>
    <name type="common">Giant reed</name>
    <name type="synonym">Donax arundinaceus</name>
    <dbReference type="NCBI Taxonomy" id="35708"/>
    <lineage>
        <taxon>Eukaryota</taxon>
        <taxon>Viridiplantae</taxon>
        <taxon>Streptophyta</taxon>
        <taxon>Embryophyta</taxon>
        <taxon>Tracheophyta</taxon>
        <taxon>Spermatophyta</taxon>
        <taxon>Magnoliopsida</taxon>
        <taxon>Liliopsida</taxon>
        <taxon>Poales</taxon>
        <taxon>Poaceae</taxon>
        <taxon>PACMAD clade</taxon>
        <taxon>Arundinoideae</taxon>
        <taxon>Arundineae</taxon>
        <taxon>Arundo</taxon>
    </lineage>
</organism>
<dbReference type="AlphaFoldDB" id="A0A0A9FI29"/>
<evidence type="ECO:0000313" key="1">
    <source>
        <dbReference type="EMBL" id="JAE10894.1"/>
    </source>
</evidence>